<dbReference type="GO" id="GO:0005524">
    <property type="term" value="F:ATP binding"/>
    <property type="evidence" value="ECO:0007669"/>
    <property type="project" value="UniProtKB-UniRule"/>
</dbReference>
<dbReference type="STRING" id="94643.A0A2A9M3X8"/>
<evidence type="ECO:0000313" key="7">
    <source>
        <dbReference type="Proteomes" id="UP000224006"/>
    </source>
</evidence>
<dbReference type="RefSeq" id="XP_029215933.1">
    <property type="nucleotide sequence ID" value="XM_029361118.1"/>
</dbReference>
<feature type="region of interest" description="Disordered" evidence="4">
    <location>
        <begin position="176"/>
        <end position="241"/>
    </location>
</feature>
<dbReference type="InterPro" id="IPR017441">
    <property type="entry name" value="Protein_kinase_ATP_BS"/>
</dbReference>
<keyword evidence="1 3" id="KW-0547">Nucleotide-binding</keyword>
<reference evidence="6 7" key="1">
    <citation type="submission" date="2017-09" db="EMBL/GenBank/DDBJ databases">
        <title>Genome sequencing of Besnoitia besnoiti strain Bb-Ger1.</title>
        <authorList>
            <person name="Schares G."/>
            <person name="Venepally P."/>
            <person name="Lorenzi H.A."/>
        </authorList>
    </citation>
    <scope>NUCLEOTIDE SEQUENCE [LARGE SCALE GENOMIC DNA]</scope>
    <source>
        <strain evidence="6 7">Bb-Ger1</strain>
    </source>
</reference>
<dbReference type="PROSITE" id="PS00107">
    <property type="entry name" value="PROTEIN_KINASE_ATP"/>
    <property type="match status" value="1"/>
</dbReference>
<dbReference type="Pfam" id="PF00069">
    <property type="entry name" value="Pkinase"/>
    <property type="match status" value="1"/>
</dbReference>
<dbReference type="InterPro" id="IPR011009">
    <property type="entry name" value="Kinase-like_dom_sf"/>
</dbReference>
<proteinExistence type="predicted"/>
<name>A0A2A9M3X8_BESBE</name>
<dbReference type="KEGG" id="bbes:BESB_024160"/>
<feature type="binding site" evidence="3">
    <location>
        <position position="330"/>
    </location>
    <ligand>
        <name>ATP</name>
        <dbReference type="ChEBI" id="CHEBI:30616"/>
    </ligand>
</feature>
<dbReference type="SUPFAM" id="SSF56112">
    <property type="entry name" value="Protein kinase-like (PK-like)"/>
    <property type="match status" value="1"/>
</dbReference>
<protein>
    <recommendedName>
        <fullName evidence="5">Protein kinase domain-containing protein</fullName>
    </recommendedName>
</protein>
<dbReference type="OrthoDB" id="346907at2759"/>
<dbReference type="PROSITE" id="PS50011">
    <property type="entry name" value="PROTEIN_KINASE_DOM"/>
    <property type="match status" value="1"/>
</dbReference>
<dbReference type="SMART" id="SM00220">
    <property type="entry name" value="S_TKc"/>
    <property type="match status" value="1"/>
</dbReference>
<feature type="compositionally biased region" description="Basic and acidic residues" evidence="4">
    <location>
        <begin position="176"/>
        <end position="196"/>
    </location>
</feature>
<dbReference type="GO" id="GO:0004672">
    <property type="term" value="F:protein kinase activity"/>
    <property type="evidence" value="ECO:0007669"/>
    <property type="project" value="InterPro"/>
</dbReference>
<dbReference type="InterPro" id="IPR000719">
    <property type="entry name" value="Prot_kinase_dom"/>
</dbReference>
<feature type="compositionally biased region" description="Low complexity" evidence="4">
    <location>
        <begin position="205"/>
        <end position="218"/>
    </location>
</feature>
<dbReference type="EMBL" id="NWUJ01000013">
    <property type="protein sequence ID" value="PFH31924.1"/>
    <property type="molecule type" value="Genomic_DNA"/>
</dbReference>
<keyword evidence="7" id="KW-1185">Reference proteome</keyword>
<dbReference type="PANTHER" id="PTHR48011:SF4">
    <property type="entry name" value="MITOGEN-ACTIVATED PROTEIN KINASE KINASE KINASE 19"/>
    <property type="match status" value="1"/>
</dbReference>
<dbReference type="Gene3D" id="1.10.510.10">
    <property type="entry name" value="Transferase(Phosphotransferase) domain 1"/>
    <property type="match status" value="1"/>
</dbReference>
<evidence type="ECO:0000256" key="1">
    <source>
        <dbReference type="ARBA" id="ARBA00022741"/>
    </source>
</evidence>
<feature type="domain" description="Protein kinase" evidence="5">
    <location>
        <begin position="293"/>
        <end position="740"/>
    </location>
</feature>
<dbReference type="PROSITE" id="PS00108">
    <property type="entry name" value="PROTEIN_KINASE_ST"/>
    <property type="match status" value="1"/>
</dbReference>
<dbReference type="InterPro" id="IPR008271">
    <property type="entry name" value="Ser/Thr_kinase_AS"/>
</dbReference>
<dbReference type="GeneID" id="40307476"/>
<dbReference type="VEuPathDB" id="ToxoDB:BESB_024160"/>
<accession>A0A2A9M3X8</accession>
<dbReference type="GO" id="GO:0007165">
    <property type="term" value="P:signal transduction"/>
    <property type="evidence" value="ECO:0007669"/>
    <property type="project" value="TreeGrafter"/>
</dbReference>
<evidence type="ECO:0000256" key="4">
    <source>
        <dbReference type="SAM" id="MobiDB-lite"/>
    </source>
</evidence>
<dbReference type="PANTHER" id="PTHR48011">
    <property type="entry name" value="CCR4-NOT TRANSCRIPTIONAL COMPLEX SUBUNIT CAF120-RELATED"/>
    <property type="match status" value="1"/>
</dbReference>
<feature type="region of interest" description="Disordered" evidence="4">
    <location>
        <begin position="1"/>
        <end position="21"/>
    </location>
</feature>
<evidence type="ECO:0000256" key="3">
    <source>
        <dbReference type="PROSITE-ProRule" id="PRU10141"/>
    </source>
</evidence>
<sequence>MERLTGGPHSAGPPRLPFSSSPSTPLSVSSFSAVHASRSLSSWRLLWRLRAICHRCSSLVVSLLFVLLLCVPELTECLGPPTLRFHRHTRAARKWKTGADGRQERGATGISSLLEQPVFRKPRRLRPSQTFFRLSPDVSLQGEASSLFAIPDRNVKHFQLSLSSLKQIARERLAETPGEIRRPVHSDLQNDGRVESVHTPPFAPSSPLVSSPSSDSVPLAPPSAFAQTQKKETASPGKTSETKNALAFLGVPAVVSERNPPVLSRTASASAPSTQEEELAKANSLPLCEIQWDILGPMLGSGSYGGVYPLLQPACPDVTKSFVGRKFAVKIFRLKRAGIMAHFDSISDGKAPQTDTETLHAIESQIRAIPASNSIYQKMVRVIDPSIDAQKTKNYAGSLTHDIVLTESNKLRAVINTHSFFSELCETGTIFQQMETFIKRNRPDVWTALEGASEEAKASKYAEIGIAENHWSLPLARVVVNDTRGIKHWGLLIELHHGDLEPKAKKRGSPADSWLPMVISSQALREIFGSRTSLLSLTSKVLKPFVKMHNLYLLGHFDIKPANILYKYLPAQNGRAAGLSIAAADFGMASRLYSPMPIRGTLSFMAPDMERVPGGLTSSPEFDVYALGLTLAWFWTSATEVNERAPWVEKCIKPALKRSADSGGSVAFTFQRFASKTGPRIYDEQTLAALDGCFALGGKIEKLYHTEMPLLARLKISQMVDLDPRARCSMRHAELTFKVLSVTDQLSRGTPGGATADADEEKLKRLQEMPLMKYLLYYLHLKPLTVARDNRTEYRLINRAMLEFAQHTPLHAAAAEEVEPLPLDFFHGEKDWAAATIDITEEEVDAVIKRARTVLASETLSAEGWTDLVDIVFGVTPEGLRTLARRAVYRRKTFVLQQEIAKAVRQFVTSLYKVDAPLQLVAEDPPPRLFEFVRAELALSPPEATKLGRRITRGALQSFSAWARIDRCLRQAFRLAVESPSNSATRDAAAALESGRVPAPEQEKALYDAIFSTFESMTAASHSGLPWGPDAVSDFGVAAEEMSRYVRSTHIALIAKMWPYSAHRQILDSSIQVAVRRLLGEQATLPDSLSAVYEMAFGALPRYAHVNMPFLVGLEREEYTRILFNYNLSKFKEAVGVAATRHELKIAVEKAVDALGADAEKSNDEELAENLMKELLPQHIRIAPPARFGWKEQANIRTSILDFVKDVRRRRSLAGPDMVQVRIRINGKSKPPRDASLVLHEIRKKLVAFKSGVSVSQFNEFFTRVLKESFNPFCRSFVAELKKRIKRSPAEYETVSGDTALVTLLGQDGSSIFKLVAVDPSVQGSASEPNNCFIWTPAFLADEKIIVIEAADA</sequence>
<evidence type="ECO:0000259" key="5">
    <source>
        <dbReference type="PROSITE" id="PS50011"/>
    </source>
</evidence>
<comment type="caution">
    <text evidence="6">The sequence shown here is derived from an EMBL/GenBank/DDBJ whole genome shotgun (WGS) entry which is preliminary data.</text>
</comment>
<dbReference type="InterPro" id="IPR052751">
    <property type="entry name" value="Plant_MAPKKK"/>
</dbReference>
<dbReference type="Proteomes" id="UP000224006">
    <property type="component" value="Chromosome XII"/>
</dbReference>
<gene>
    <name evidence="6" type="ORF">BESB_024160</name>
</gene>
<keyword evidence="2 3" id="KW-0067">ATP-binding</keyword>
<organism evidence="6 7">
    <name type="scientific">Besnoitia besnoiti</name>
    <name type="common">Apicomplexan protozoan</name>
    <dbReference type="NCBI Taxonomy" id="94643"/>
    <lineage>
        <taxon>Eukaryota</taxon>
        <taxon>Sar</taxon>
        <taxon>Alveolata</taxon>
        <taxon>Apicomplexa</taxon>
        <taxon>Conoidasida</taxon>
        <taxon>Coccidia</taxon>
        <taxon>Eucoccidiorida</taxon>
        <taxon>Eimeriorina</taxon>
        <taxon>Sarcocystidae</taxon>
        <taxon>Besnoitia</taxon>
    </lineage>
</organism>
<evidence type="ECO:0000313" key="6">
    <source>
        <dbReference type="EMBL" id="PFH31924.1"/>
    </source>
</evidence>
<evidence type="ECO:0000256" key="2">
    <source>
        <dbReference type="ARBA" id="ARBA00022840"/>
    </source>
</evidence>